<sequence length="259" mass="28280">MLDRGDHVSDLISPYVLGALEPDEIETVESHLSSCDQCRALADEERDIAGLLPYLAQPLPVPLRARRRLLNQIQEESQPDPPPVPIRKTRRPTGLLSRLGWVAAVPAMALAILFFFNGVQMQEQVQQRDTALSVLEQRQSTFTEFVSSSRGAVTNLHGTEAAPRAQGGLLLNPNRDAALLIVTGLTTPLVGHSYVVWMIKGDQRMNAGVMPVDNRGRGQISIPLPQGLNSFDNIILTEEVQPRVTNPNGTILMAAKADG</sequence>
<dbReference type="InterPro" id="IPR018764">
    <property type="entry name" value="RskA_C"/>
</dbReference>
<evidence type="ECO:0000313" key="12">
    <source>
        <dbReference type="EMBL" id="CCF84858.1"/>
    </source>
</evidence>
<organism evidence="12 13">
    <name type="scientific">Nitrolancea hollandica Lb</name>
    <dbReference type="NCBI Taxonomy" id="1129897"/>
    <lineage>
        <taxon>Bacteria</taxon>
        <taxon>Pseudomonadati</taxon>
        <taxon>Thermomicrobiota</taxon>
        <taxon>Thermomicrobia</taxon>
        <taxon>Sphaerobacterales</taxon>
        <taxon>Sphaerobacterineae</taxon>
        <taxon>Sphaerobacteraceae</taxon>
        <taxon>Nitrolancea</taxon>
    </lineage>
</organism>
<comment type="caution">
    <text evidence="12">The sequence shown here is derived from an EMBL/GenBank/DDBJ whole genome shotgun (WGS) entry which is preliminary data.</text>
</comment>
<dbReference type="GO" id="GO:0005886">
    <property type="term" value="C:plasma membrane"/>
    <property type="evidence" value="ECO:0007669"/>
    <property type="project" value="UniProtKB-SubCell"/>
</dbReference>
<dbReference type="PANTHER" id="PTHR37461:SF1">
    <property type="entry name" value="ANTI-SIGMA-K FACTOR RSKA"/>
    <property type="match status" value="1"/>
</dbReference>
<dbReference type="Proteomes" id="UP000004221">
    <property type="component" value="Unassembled WGS sequence"/>
</dbReference>
<evidence type="ECO:0000256" key="1">
    <source>
        <dbReference type="ARBA" id="ARBA00004167"/>
    </source>
</evidence>
<keyword evidence="3" id="KW-1003">Cell membrane</keyword>
<dbReference type="InterPro" id="IPR041916">
    <property type="entry name" value="Anti_sigma_zinc_sf"/>
</dbReference>
<dbReference type="Pfam" id="PF13490">
    <property type="entry name" value="zf-HC2"/>
    <property type="match status" value="1"/>
</dbReference>
<dbReference type="EMBL" id="CAGS01000342">
    <property type="protein sequence ID" value="CCF84858.1"/>
    <property type="molecule type" value="Genomic_DNA"/>
</dbReference>
<protein>
    <recommendedName>
        <fullName evidence="8">Regulator of SigK</fullName>
    </recommendedName>
    <alternativeName>
        <fullName evidence="7">Sigma-K anti-sigma factor RskA</fullName>
    </alternativeName>
</protein>
<feature type="domain" description="Putative zinc-finger" evidence="11">
    <location>
        <begin position="7"/>
        <end position="39"/>
    </location>
</feature>
<evidence type="ECO:0000256" key="9">
    <source>
        <dbReference type="SAM" id="Phobius"/>
    </source>
</evidence>
<feature type="domain" description="Anti-sigma K factor RskA C-terminal" evidence="10">
    <location>
        <begin position="107"/>
        <end position="250"/>
    </location>
</feature>
<proteinExistence type="predicted"/>
<dbReference type="Gene3D" id="1.10.10.1320">
    <property type="entry name" value="Anti-sigma factor, zinc-finger domain"/>
    <property type="match status" value="1"/>
</dbReference>
<gene>
    <name evidence="12" type="ORF">NITHO_4060012</name>
</gene>
<dbReference type="RefSeq" id="WP_008479343.1">
    <property type="nucleotide sequence ID" value="NZ_CAGS01000342.1"/>
</dbReference>
<dbReference type="PANTHER" id="PTHR37461">
    <property type="entry name" value="ANTI-SIGMA-K FACTOR RSKA"/>
    <property type="match status" value="1"/>
</dbReference>
<reference evidence="12 13" key="1">
    <citation type="journal article" date="2012" name="ISME J.">
        <title>Nitrification expanded: discovery, physiology and genomics of a nitrite-oxidizing bacterium from the phylum Chloroflexi.</title>
        <authorList>
            <person name="Sorokin D.Y."/>
            <person name="Lucker S."/>
            <person name="Vejmelkova D."/>
            <person name="Kostrikina N.A."/>
            <person name="Kleerebezem R."/>
            <person name="Rijpstra W.I."/>
            <person name="Damste J.S."/>
            <person name="Le Paslier D."/>
            <person name="Muyzer G."/>
            <person name="Wagner M."/>
            <person name="van Loosdrecht M.C."/>
            <person name="Daims H."/>
        </authorList>
    </citation>
    <scope>NUCLEOTIDE SEQUENCE [LARGE SCALE GENOMIC DNA]</scope>
    <source>
        <strain evidence="13">none</strain>
    </source>
</reference>
<feature type="transmembrane region" description="Helical" evidence="9">
    <location>
        <begin position="95"/>
        <end position="116"/>
    </location>
</feature>
<evidence type="ECO:0000259" key="11">
    <source>
        <dbReference type="Pfam" id="PF13490"/>
    </source>
</evidence>
<name>I4EJJ6_9BACT</name>
<evidence type="ECO:0000259" key="10">
    <source>
        <dbReference type="Pfam" id="PF10099"/>
    </source>
</evidence>
<keyword evidence="4 9" id="KW-0812">Transmembrane</keyword>
<keyword evidence="5 9" id="KW-1133">Transmembrane helix</keyword>
<dbReference type="GO" id="GO:0006417">
    <property type="term" value="P:regulation of translation"/>
    <property type="evidence" value="ECO:0007669"/>
    <property type="project" value="TreeGrafter"/>
</dbReference>
<comment type="subcellular location">
    <subcellularLocation>
        <location evidence="2">Cell membrane</location>
    </subcellularLocation>
    <subcellularLocation>
        <location evidence="1">Membrane</location>
        <topology evidence="1">Single-pass membrane protein</topology>
    </subcellularLocation>
</comment>
<accession>I4EJJ6</accession>
<evidence type="ECO:0000256" key="3">
    <source>
        <dbReference type="ARBA" id="ARBA00022475"/>
    </source>
</evidence>
<evidence type="ECO:0000256" key="7">
    <source>
        <dbReference type="ARBA" id="ARBA00029829"/>
    </source>
</evidence>
<dbReference type="AlphaFoldDB" id="I4EJJ6"/>
<dbReference type="InterPro" id="IPR051474">
    <property type="entry name" value="Anti-sigma-K/W_factor"/>
</dbReference>
<evidence type="ECO:0000256" key="6">
    <source>
        <dbReference type="ARBA" id="ARBA00023136"/>
    </source>
</evidence>
<keyword evidence="6 9" id="KW-0472">Membrane</keyword>
<dbReference type="Pfam" id="PF10099">
    <property type="entry name" value="RskA_C"/>
    <property type="match status" value="1"/>
</dbReference>
<evidence type="ECO:0000256" key="4">
    <source>
        <dbReference type="ARBA" id="ARBA00022692"/>
    </source>
</evidence>
<evidence type="ECO:0000256" key="2">
    <source>
        <dbReference type="ARBA" id="ARBA00004236"/>
    </source>
</evidence>
<evidence type="ECO:0000256" key="5">
    <source>
        <dbReference type="ARBA" id="ARBA00022989"/>
    </source>
</evidence>
<dbReference type="OrthoDB" id="162190at2"/>
<dbReference type="GO" id="GO:0016989">
    <property type="term" value="F:sigma factor antagonist activity"/>
    <property type="evidence" value="ECO:0007669"/>
    <property type="project" value="TreeGrafter"/>
</dbReference>
<feature type="transmembrane region" description="Helical" evidence="9">
    <location>
        <begin position="177"/>
        <end position="197"/>
    </location>
</feature>
<evidence type="ECO:0000256" key="8">
    <source>
        <dbReference type="ARBA" id="ARBA00030803"/>
    </source>
</evidence>
<evidence type="ECO:0000313" key="13">
    <source>
        <dbReference type="Proteomes" id="UP000004221"/>
    </source>
</evidence>
<dbReference type="InterPro" id="IPR027383">
    <property type="entry name" value="Znf_put"/>
</dbReference>
<keyword evidence="13" id="KW-1185">Reference proteome</keyword>